<comment type="similarity">
    <text evidence="1">Belongs to the RecJ family.</text>
</comment>
<dbReference type="Gene3D" id="3.90.1640.30">
    <property type="match status" value="1"/>
</dbReference>
<feature type="domain" description="RecJ OB" evidence="8">
    <location>
        <begin position="457"/>
        <end position="565"/>
    </location>
</feature>
<name>A0A3B1CEI6_9ZZZZ</name>
<dbReference type="PANTHER" id="PTHR30255:SF2">
    <property type="entry name" value="SINGLE-STRANDED-DNA-SPECIFIC EXONUCLEASE RECJ"/>
    <property type="match status" value="1"/>
</dbReference>
<dbReference type="InterPro" id="IPR003156">
    <property type="entry name" value="DHHA1_dom"/>
</dbReference>
<dbReference type="SUPFAM" id="SSF64182">
    <property type="entry name" value="DHH phosphoesterases"/>
    <property type="match status" value="1"/>
</dbReference>
<evidence type="ECO:0000256" key="4">
    <source>
        <dbReference type="ARBA" id="ARBA00022801"/>
    </source>
</evidence>
<dbReference type="InterPro" id="IPR004610">
    <property type="entry name" value="RecJ"/>
</dbReference>
<proteinExistence type="inferred from homology"/>
<organism evidence="9">
    <name type="scientific">hydrothermal vent metagenome</name>
    <dbReference type="NCBI Taxonomy" id="652676"/>
    <lineage>
        <taxon>unclassified sequences</taxon>
        <taxon>metagenomes</taxon>
        <taxon>ecological metagenomes</taxon>
    </lineage>
</organism>
<dbReference type="Gene3D" id="3.10.310.30">
    <property type="match status" value="1"/>
</dbReference>
<accession>A0A3B1CEI6</accession>
<dbReference type="InterPro" id="IPR041122">
    <property type="entry name" value="RecJ_OB"/>
</dbReference>
<dbReference type="EMBL" id="UOGD01000008">
    <property type="protein sequence ID" value="VAX15207.1"/>
    <property type="molecule type" value="Genomic_DNA"/>
</dbReference>
<sequence>MIEKIWKIKDQPDETSVLALADSLNISNILATVLLLRKVTNFYEAKTYFRPDIETLYDPFLMDGMQQATDRVINAITNNQKIIVYGDYDVDGTSSAALMYLFLKELGADVEVHIPNRLTDGYGLSKESIDYLAEKKTDLMITVDCGITAVEEIAHATELNIDTIVCDHHKPKDKIPEAVAVLDPIKPGCDYPFKYLSGAGVAFKLARAIADRVGRKDLVLQYLDLVAMAAAADIVSLTDENRILVKKGMELINTNPRPGVLALIKSAKKEPGTLTAGQVVFTIAPRINAVGRMGDAMRAVNLLIAENDDEAKELAQVLENENYERRKIDEVTFSHAMELIDKEIDLDNELGIVLHDENWHPGVIGIVASRVVEKYYRPAVMLSTIEGVAKGSARSVTGFNIYKALEQCEDLLLQFGGHEAAAGVSLEVDNLPEFRKRFNEILRETMNGKSFSSEIKVDTKISLSDITPKFVRILDQFAPFGPGNMRPVFMAENVQLANYPRVVGKNHLLTTLRQNGSDKVFDTIGFNLGNFVYTIDKDKDLLDIVFTIETVTKNGATYPQIRLKDIKVKENVN</sequence>
<dbReference type="GO" id="GO:0006281">
    <property type="term" value="P:DNA repair"/>
    <property type="evidence" value="ECO:0007669"/>
    <property type="project" value="InterPro"/>
</dbReference>
<dbReference type="Pfam" id="PF02272">
    <property type="entry name" value="DHHA1"/>
    <property type="match status" value="1"/>
</dbReference>
<reference evidence="9" key="1">
    <citation type="submission" date="2018-06" db="EMBL/GenBank/DDBJ databases">
        <authorList>
            <person name="Zhirakovskaya E."/>
        </authorList>
    </citation>
    <scope>NUCLEOTIDE SEQUENCE</scope>
</reference>
<evidence type="ECO:0000259" key="7">
    <source>
        <dbReference type="Pfam" id="PF02272"/>
    </source>
</evidence>
<feature type="domain" description="DHHA1" evidence="7">
    <location>
        <begin position="353"/>
        <end position="444"/>
    </location>
</feature>
<evidence type="ECO:0000256" key="5">
    <source>
        <dbReference type="ARBA" id="ARBA00022839"/>
    </source>
</evidence>
<dbReference type="Pfam" id="PF01368">
    <property type="entry name" value="DHH"/>
    <property type="match status" value="1"/>
</dbReference>
<dbReference type="PANTHER" id="PTHR30255">
    <property type="entry name" value="SINGLE-STRANDED-DNA-SPECIFIC EXONUCLEASE RECJ"/>
    <property type="match status" value="1"/>
</dbReference>
<evidence type="ECO:0000256" key="3">
    <source>
        <dbReference type="ARBA" id="ARBA00022722"/>
    </source>
</evidence>
<evidence type="ECO:0000256" key="2">
    <source>
        <dbReference type="ARBA" id="ARBA00019841"/>
    </source>
</evidence>
<dbReference type="NCBIfam" id="TIGR00644">
    <property type="entry name" value="recJ"/>
    <property type="match status" value="1"/>
</dbReference>
<dbReference type="GO" id="GO:0008409">
    <property type="term" value="F:5'-3' exonuclease activity"/>
    <property type="evidence" value="ECO:0007669"/>
    <property type="project" value="InterPro"/>
</dbReference>
<dbReference type="GO" id="GO:0006310">
    <property type="term" value="P:DNA recombination"/>
    <property type="evidence" value="ECO:0007669"/>
    <property type="project" value="InterPro"/>
</dbReference>
<gene>
    <name evidence="9" type="ORF">MNBD_IGNAVI01-2319</name>
</gene>
<dbReference type="Pfam" id="PF17768">
    <property type="entry name" value="RecJ_OB"/>
    <property type="match status" value="1"/>
</dbReference>
<keyword evidence="4" id="KW-0378">Hydrolase</keyword>
<protein>
    <recommendedName>
        <fullName evidence="2">Single-stranded-DNA-specific exonuclease RecJ</fullName>
    </recommendedName>
</protein>
<dbReference type="GO" id="GO:0003676">
    <property type="term" value="F:nucleic acid binding"/>
    <property type="evidence" value="ECO:0007669"/>
    <property type="project" value="InterPro"/>
</dbReference>
<dbReference type="AlphaFoldDB" id="A0A3B1CEI6"/>
<evidence type="ECO:0000259" key="8">
    <source>
        <dbReference type="Pfam" id="PF17768"/>
    </source>
</evidence>
<dbReference type="InterPro" id="IPR051673">
    <property type="entry name" value="SSDNA_exonuclease_RecJ"/>
</dbReference>
<keyword evidence="5 9" id="KW-0269">Exonuclease</keyword>
<feature type="domain" description="DDH" evidence="6">
    <location>
        <begin position="81"/>
        <end position="229"/>
    </location>
</feature>
<evidence type="ECO:0000256" key="1">
    <source>
        <dbReference type="ARBA" id="ARBA00005915"/>
    </source>
</evidence>
<dbReference type="InterPro" id="IPR038763">
    <property type="entry name" value="DHH_sf"/>
</dbReference>
<keyword evidence="3" id="KW-0540">Nuclease</keyword>
<dbReference type="InterPro" id="IPR001667">
    <property type="entry name" value="DDH_dom"/>
</dbReference>
<evidence type="ECO:0000259" key="6">
    <source>
        <dbReference type="Pfam" id="PF01368"/>
    </source>
</evidence>
<evidence type="ECO:0000313" key="9">
    <source>
        <dbReference type="EMBL" id="VAX15207.1"/>
    </source>
</evidence>